<accession>A0AAX7UV31</accession>
<dbReference type="InterPro" id="IPR001304">
    <property type="entry name" value="C-type_lectin-like"/>
</dbReference>
<dbReference type="SMART" id="SM00034">
    <property type="entry name" value="CLECT"/>
    <property type="match status" value="2"/>
</dbReference>
<protein>
    <recommendedName>
        <fullName evidence="1">C-type lectin domain-containing protein</fullName>
    </recommendedName>
</protein>
<feature type="domain" description="C-type lectin" evidence="1">
    <location>
        <begin position="141"/>
        <end position="255"/>
    </location>
</feature>
<dbReference type="InterPro" id="IPR016187">
    <property type="entry name" value="CTDL_fold"/>
</dbReference>
<proteinExistence type="predicted"/>
<evidence type="ECO:0000259" key="1">
    <source>
        <dbReference type="PROSITE" id="PS50041"/>
    </source>
</evidence>
<dbReference type="GeneTree" id="ENSGT00940000177488"/>
<keyword evidence="3" id="KW-1185">Reference proteome</keyword>
<dbReference type="Proteomes" id="UP000265100">
    <property type="component" value="Chromosome 11"/>
</dbReference>
<reference evidence="2" key="1">
    <citation type="submission" date="2018-05" db="EMBL/GenBank/DDBJ databases">
        <authorList>
            <person name="Datahose"/>
        </authorList>
    </citation>
    <scope>NUCLEOTIDE SEQUENCE</scope>
</reference>
<dbReference type="Ensembl" id="ENSACLT00000093919.1">
    <property type="protein sequence ID" value="ENSACLP00000073943.1"/>
    <property type="gene ID" value="ENSACLG00000036334.1"/>
</dbReference>
<evidence type="ECO:0000313" key="2">
    <source>
        <dbReference type="Ensembl" id="ENSACLP00000073943.1"/>
    </source>
</evidence>
<sequence length="323" mass="36727">MFGNSRSVLIKVNMDVFVVLLMLSGFCVSTASFPNIYYFISENKTWDEANAYCIMEYTGLAQITNPENNTALMNTSAGGYTGKAWIGLVGPLGWVWLDGTQATYFMWDQEPWASDTGYCGLTTYHGWHSVICEYEWYFICFNGSDYIVNKTRVTWNDAKISCENKNSTLAQILDLLTFDKVRRAFRNNNLDEYEPLWIGLSFSPVWFWSETKQISTFVNWKTGQPNNKNNCAAVLVGNGTWTTEPCSEQHPFFCYGVHKSKKTVLSMNIQTDVDLETPDNQAALMEQLQAALAKQGVTDFKLTWTKQPVQKSRKKTDDACLNV</sequence>
<dbReference type="PROSITE" id="PS50041">
    <property type="entry name" value="C_TYPE_LECTIN_2"/>
    <property type="match status" value="2"/>
</dbReference>
<feature type="domain" description="C-type lectin" evidence="1">
    <location>
        <begin position="37"/>
        <end position="141"/>
    </location>
</feature>
<gene>
    <name evidence="2" type="primary">FUCA2</name>
</gene>
<dbReference type="PANTHER" id="PTHR45784:SF5">
    <property type="entry name" value="C-TYPE LECTIN DOMAIN FAMILY 20 MEMBER A-RELATED"/>
    <property type="match status" value="1"/>
</dbReference>
<organism evidence="2 3">
    <name type="scientific">Astatotilapia calliptera</name>
    <name type="common">Eastern happy</name>
    <name type="synonym">Chromis callipterus</name>
    <dbReference type="NCBI Taxonomy" id="8154"/>
    <lineage>
        <taxon>Eukaryota</taxon>
        <taxon>Metazoa</taxon>
        <taxon>Chordata</taxon>
        <taxon>Craniata</taxon>
        <taxon>Vertebrata</taxon>
        <taxon>Euteleostomi</taxon>
        <taxon>Actinopterygii</taxon>
        <taxon>Neopterygii</taxon>
        <taxon>Teleostei</taxon>
        <taxon>Neoteleostei</taxon>
        <taxon>Acanthomorphata</taxon>
        <taxon>Ovalentaria</taxon>
        <taxon>Cichlomorphae</taxon>
        <taxon>Cichliformes</taxon>
        <taxon>Cichlidae</taxon>
        <taxon>African cichlids</taxon>
        <taxon>Pseudocrenilabrinae</taxon>
        <taxon>Haplochromini</taxon>
        <taxon>Astatotilapia</taxon>
    </lineage>
</organism>
<reference evidence="2" key="3">
    <citation type="submission" date="2025-09" db="UniProtKB">
        <authorList>
            <consortium name="Ensembl"/>
        </authorList>
    </citation>
    <scope>IDENTIFICATION</scope>
</reference>
<dbReference type="Gene3D" id="3.10.100.10">
    <property type="entry name" value="Mannose-Binding Protein A, subunit A"/>
    <property type="match status" value="2"/>
</dbReference>
<evidence type="ECO:0000313" key="3">
    <source>
        <dbReference type="Proteomes" id="UP000265100"/>
    </source>
</evidence>
<dbReference type="InterPro" id="IPR016186">
    <property type="entry name" value="C-type_lectin-like/link_sf"/>
</dbReference>
<name>A0AAX7UV31_ASTCA</name>
<dbReference type="PANTHER" id="PTHR45784">
    <property type="entry name" value="C-TYPE LECTIN DOMAIN FAMILY 20 MEMBER A-RELATED"/>
    <property type="match status" value="1"/>
</dbReference>
<dbReference type="SUPFAM" id="SSF56436">
    <property type="entry name" value="C-type lectin-like"/>
    <property type="match status" value="2"/>
</dbReference>
<dbReference type="AlphaFoldDB" id="A0AAX7UV31"/>
<reference evidence="2" key="2">
    <citation type="submission" date="2025-08" db="UniProtKB">
        <authorList>
            <consortium name="Ensembl"/>
        </authorList>
    </citation>
    <scope>IDENTIFICATION</scope>
</reference>
<dbReference type="CDD" id="cd00037">
    <property type="entry name" value="CLECT"/>
    <property type="match status" value="2"/>
</dbReference>
<dbReference type="Pfam" id="PF00059">
    <property type="entry name" value="Lectin_C"/>
    <property type="match status" value="2"/>
</dbReference>